<keyword evidence="2" id="KW-1185">Reference proteome</keyword>
<organism evidence="1 2">
    <name type="scientific">Pelagimonas varians</name>
    <dbReference type="NCBI Taxonomy" id="696760"/>
    <lineage>
        <taxon>Bacteria</taxon>
        <taxon>Pseudomonadati</taxon>
        <taxon>Pseudomonadota</taxon>
        <taxon>Alphaproteobacteria</taxon>
        <taxon>Rhodobacterales</taxon>
        <taxon>Roseobacteraceae</taxon>
        <taxon>Pelagimonas</taxon>
    </lineage>
</organism>
<dbReference type="RefSeq" id="WP_097803895.1">
    <property type="nucleotide sequence ID" value="NZ_FXYH01000004.1"/>
</dbReference>
<accession>A0A238K7S3</accession>
<reference evidence="1 2" key="1">
    <citation type="submission" date="2017-05" db="EMBL/GenBank/DDBJ databases">
        <authorList>
            <person name="Song R."/>
            <person name="Chenine A.L."/>
            <person name="Ruprecht R.M."/>
        </authorList>
    </citation>
    <scope>NUCLEOTIDE SEQUENCE [LARGE SCALE GENOMIC DNA]</scope>
    <source>
        <strain evidence="1 2">CECT 8663</strain>
    </source>
</reference>
<dbReference type="EMBL" id="FXYH01000004">
    <property type="protein sequence ID" value="SMX38504.1"/>
    <property type="molecule type" value="Genomic_DNA"/>
</dbReference>
<name>A0A238K7S3_9RHOB</name>
<sequence>MLWQILHLDDVTQPAASVKAATVRWKTGAEFPIENRFWVEKLAVWGGAPPVGALSRRSDGVTWFESRY</sequence>
<dbReference type="AlphaFoldDB" id="A0A238K7S3"/>
<evidence type="ECO:0000313" key="2">
    <source>
        <dbReference type="Proteomes" id="UP000220836"/>
    </source>
</evidence>
<gene>
    <name evidence="1" type="ORF">PEV8663_01368</name>
</gene>
<proteinExistence type="predicted"/>
<evidence type="ECO:0000313" key="1">
    <source>
        <dbReference type="EMBL" id="SMX38504.1"/>
    </source>
</evidence>
<dbReference type="Proteomes" id="UP000220836">
    <property type="component" value="Unassembled WGS sequence"/>
</dbReference>
<protein>
    <submittedName>
        <fullName evidence="1">Uncharacterized protein</fullName>
    </submittedName>
</protein>